<keyword evidence="1" id="KW-0175">Coiled coil</keyword>
<feature type="region of interest" description="Disordered" evidence="2">
    <location>
        <begin position="414"/>
        <end position="461"/>
    </location>
</feature>
<dbReference type="InterPro" id="IPR002083">
    <property type="entry name" value="MATH/TRAF_dom"/>
</dbReference>
<dbReference type="PANTHER" id="PTHR46162:SF2">
    <property type="entry name" value="ANKYRIN REPEAT-CONTAINING PROTEIN-RELATED"/>
    <property type="match status" value="1"/>
</dbReference>
<feature type="region of interest" description="Disordered" evidence="2">
    <location>
        <begin position="1460"/>
        <end position="1562"/>
    </location>
</feature>
<sequence>MESSCLPEPPETSCKLKKKCSSVGCQTDTRSSENSREDQELPKTFWFKSPLEILDNNQSFLEAIDPTSSDGNSDDGDLNVTEVNPDLASGANHSKNSSCTPAGVKPSVVAEYFYDKQNATQQPRVKTATVEKKKATHSNGQQASTSQTKNDGPSWIDENCILRLRIPHFSSLEETTCSDSKIIEGVSWRIMVMPKQHMVQKKSQKCMGFFLQCTPQKAYSDLWSVHAVADMRMLSYKSSVPHFARRTTHTYTAKENDWGYSCFMTWADVIDENQGYIRDDTVILEIAVKADPAKNMMTLEQFVQKIDRWMELADMQLKKGNIDLAIEANSNAMKFCKDKDEECCAKLKDQQQRFVQAKLFESIERIEKGKLPTVNQETPAKPTSLRQALTGAQKTLNGKMTAKGGKKTRAIVTVQQKKKKPSESSLSNSALKESLANRERKTKEKSQSKGGDDKCKDAESGEAHNCEEVFSADEDYADLSTTVNADSSTKTSDANSLEDEECADTKVSLSGTHSEVEDNDYDEVDYAEQALDAEANGASYSDTFLNVKNEHMEYIEEQLEALGTRCFDDFASESSCEASRRSSVDAKLPTQAYNEEGVLVLDRYVQTDSIPPVQDLGVVNDASLAAVLKNVISEKRVRRPAESNRASGSSTNTANEDGYREMILASYKSGSSKPNMFSHVQEPEEIEYFNKESGDLTAPPPFFAPPTNEFPKAPVPEVPVVVPPQPQPQLTKTRIFAKPKLRMMRPDDSKEIVKYDKGKVVMRLPDDLLCEIFSGPSGLPPQVLEATFTDFIKRYFDHEEILENWPRDNPLVTRLNEEDRIAVTTEFEVRLAQRIGLLYQEHYHICTAVMVCFKQARSITDVSVAFMSTVEALVKKVETATRFIAITPSAEAENKKTPAKNCEASVTTSNQVSSSKKEARPTVQAKRTVTANQSSPTANSSKMSSNALGQMIMNKEEYLEMSKKRFMEFKDTSTATCQFPKLTDVRSVAALELVDNLSKTSSNLESLVLRIHQATTRAMKVISEKLGPTGIIKVVAEVQAKTKQLDTLNDEVKQSQQQLISLRSKNEKTQKDLAEYSKQISSECEKNSKLIKEQKDLRTQLKKAENRATKEENRANSLQIQFNELDDKFKNLRKDLDQLKKKSAEERAKAKKDKERDTMMMRQQTVEISEKETERDQLKKENEEQVRQRDRIEKERRQLATQLASATDRAKAAEVLLMEVNCEKALAVISLRKTEATTALAETEENAKKARSLADQEALNKSLEEWRKAVEKIDSAIQATKQDYDAAIEAIKTGTKTLVQIGEMKSATLEPLPKLVRPPPVQVVAPSSSLMATAAALSSISISQPPAGVGVIGQQRNRFSNSSNDRLDISSPNVSKNSTPTRSRVPRVPSPQTPAKNNSPLSRVNEPSSSLWSWNQFGDVLRNESEFTTNMNAFQKSIWAANSSGVNGLGVGGDFVRGPLSAPSNNQSHNPRSYGEMWTGPPVTANSNTQSHSQASHVHHHDNMSYNPRPTSQMNGGSGDGPSEIPPPMGNFGPVGATWRPTPPNIHSHSNAQQNYSRSYFE</sequence>
<evidence type="ECO:0000313" key="5">
    <source>
        <dbReference type="Proteomes" id="UP000835052"/>
    </source>
</evidence>
<reference evidence="4" key="1">
    <citation type="submission" date="2020-10" db="EMBL/GenBank/DDBJ databases">
        <authorList>
            <person name="Kikuchi T."/>
        </authorList>
    </citation>
    <scope>NUCLEOTIDE SEQUENCE</scope>
    <source>
        <strain evidence="4">NKZ352</strain>
    </source>
</reference>
<feature type="compositionally biased region" description="Polar residues" evidence="2">
    <location>
        <begin position="644"/>
        <end position="655"/>
    </location>
</feature>
<accession>A0A8S1HNT1</accession>
<evidence type="ECO:0000256" key="1">
    <source>
        <dbReference type="SAM" id="Coils"/>
    </source>
</evidence>
<protein>
    <recommendedName>
        <fullName evidence="3">MATH domain-containing protein</fullName>
    </recommendedName>
</protein>
<evidence type="ECO:0000313" key="4">
    <source>
        <dbReference type="EMBL" id="CAD6197015.1"/>
    </source>
</evidence>
<dbReference type="EMBL" id="CAJGYM010000083">
    <property type="protein sequence ID" value="CAD6197015.1"/>
    <property type="molecule type" value="Genomic_DNA"/>
</dbReference>
<dbReference type="Gene3D" id="2.60.210.10">
    <property type="entry name" value="Apoptosis, Tumor Necrosis Factor Receptor Associated Protein 2, Chain A"/>
    <property type="match status" value="1"/>
</dbReference>
<feature type="coiled-coil region" evidence="1">
    <location>
        <begin position="1233"/>
        <end position="1283"/>
    </location>
</feature>
<feature type="compositionally biased region" description="Basic and acidic residues" evidence="2">
    <location>
        <begin position="1140"/>
        <end position="1159"/>
    </location>
</feature>
<feature type="compositionally biased region" description="Polar residues" evidence="2">
    <location>
        <begin position="1462"/>
        <end position="1471"/>
    </location>
</feature>
<feature type="compositionally biased region" description="Polar residues" evidence="2">
    <location>
        <begin position="1504"/>
        <end position="1515"/>
    </location>
</feature>
<feature type="region of interest" description="Disordered" evidence="2">
    <location>
        <begin position="481"/>
        <end position="520"/>
    </location>
</feature>
<keyword evidence="5" id="KW-1185">Reference proteome</keyword>
<feature type="compositionally biased region" description="Polar residues" evidence="2">
    <location>
        <begin position="925"/>
        <end position="944"/>
    </location>
</feature>
<gene>
    <name evidence="4" type="ORF">CAUJ_LOCUS12926</name>
</gene>
<dbReference type="PROSITE" id="PS50144">
    <property type="entry name" value="MATH"/>
    <property type="match status" value="1"/>
</dbReference>
<feature type="compositionally biased region" description="Basic and acidic residues" evidence="2">
    <location>
        <begin position="435"/>
        <end position="461"/>
    </location>
</feature>
<proteinExistence type="predicted"/>
<feature type="region of interest" description="Disordered" evidence="2">
    <location>
        <begin position="894"/>
        <end position="944"/>
    </location>
</feature>
<feature type="region of interest" description="Disordered" evidence="2">
    <location>
        <begin position="1358"/>
        <end position="1408"/>
    </location>
</feature>
<organism evidence="4 5">
    <name type="scientific">Caenorhabditis auriculariae</name>
    <dbReference type="NCBI Taxonomy" id="2777116"/>
    <lineage>
        <taxon>Eukaryota</taxon>
        <taxon>Metazoa</taxon>
        <taxon>Ecdysozoa</taxon>
        <taxon>Nematoda</taxon>
        <taxon>Chromadorea</taxon>
        <taxon>Rhabditida</taxon>
        <taxon>Rhabditina</taxon>
        <taxon>Rhabditomorpha</taxon>
        <taxon>Rhabditoidea</taxon>
        <taxon>Rhabditidae</taxon>
        <taxon>Peloderinae</taxon>
        <taxon>Caenorhabditis</taxon>
    </lineage>
</organism>
<feature type="compositionally biased region" description="Polar residues" evidence="2">
    <location>
        <begin position="1358"/>
        <end position="1377"/>
    </location>
</feature>
<feature type="region of interest" description="Disordered" evidence="2">
    <location>
        <begin position="23"/>
        <end position="42"/>
    </location>
</feature>
<name>A0A8S1HNT1_9PELO</name>
<dbReference type="Proteomes" id="UP000835052">
    <property type="component" value="Unassembled WGS sequence"/>
</dbReference>
<dbReference type="Pfam" id="PF22486">
    <property type="entry name" value="MATH_2"/>
    <property type="match status" value="1"/>
</dbReference>
<feature type="domain" description="MATH" evidence="3">
    <location>
        <begin position="159"/>
        <end position="288"/>
    </location>
</feature>
<feature type="region of interest" description="Disordered" evidence="2">
    <location>
        <begin position="1140"/>
        <end position="1192"/>
    </location>
</feature>
<comment type="caution">
    <text evidence="4">The sequence shown here is derived from an EMBL/GenBank/DDBJ whole genome shotgun (WGS) entry which is preliminary data.</text>
</comment>
<evidence type="ECO:0000256" key="2">
    <source>
        <dbReference type="SAM" id="MobiDB-lite"/>
    </source>
</evidence>
<dbReference type="PANTHER" id="PTHR46162">
    <property type="entry name" value="TRAF-LIKE FAMILY PROTEIN"/>
    <property type="match status" value="1"/>
</dbReference>
<dbReference type="OrthoDB" id="289038at2759"/>
<feature type="compositionally biased region" description="Low complexity" evidence="2">
    <location>
        <begin position="1378"/>
        <end position="1387"/>
    </location>
</feature>
<feature type="region of interest" description="Disordered" evidence="2">
    <location>
        <begin position="636"/>
        <end position="656"/>
    </location>
</feature>
<feature type="region of interest" description="Disordered" evidence="2">
    <location>
        <begin position="63"/>
        <end position="101"/>
    </location>
</feature>
<evidence type="ECO:0000259" key="3">
    <source>
        <dbReference type="PROSITE" id="PS50144"/>
    </source>
</evidence>
<feature type="compositionally biased region" description="Polar residues" evidence="2">
    <location>
        <begin position="904"/>
        <end position="914"/>
    </location>
</feature>
<feature type="compositionally biased region" description="Polar residues" evidence="2">
    <location>
        <begin position="137"/>
        <end position="151"/>
    </location>
</feature>
<feature type="compositionally biased region" description="Polar residues" evidence="2">
    <location>
        <begin position="91"/>
        <end position="100"/>
    </location>
</feature>
<feature type="region of interest" description="Disordered" evidence="2">
    <location>
        <begin position="120"/>
        <end position="152"/>
    </location>
</feature>
<feature type="compositionally biased region" description="Polar residues" evidence="2">
    <location>
        <begin position="1395"/>
        <end position="1408"/>
    </location>
</feature>
<dbReference type="InterPro" id="IPR008974">
    <property type="entry name" value="TRAF-like"/>
</dbReference>
<dbReference type="SUPFAM" id="SSF49599">
    <property type="entry name" value="TRAF domain-like"/>
    <property type="match status" value="1"/>
</dbReference>
<dbReference type="SMART" id="SM00061">
    <property type="entry name" value="MATH"/>
    <property type="match status" value="1"/>
</dbReference>
<feature type="compositionally biased region" description="Basic and acidic residues" evidence="2">
    <location>
        <begin position="30"/>
        <end position="41"/>
    </location>
</feature>
<feature type="compositionally biased region" description="Polar residues" evidence="2">
    <location>
        <begin position="481"/>
        <end position="495"/>
    </location>
</feature>
<feature type="compositionally biased region" description="Polar residues" evidence="2">
    <location>
        <begin position="1545"/>
        <end position="1562"/>
    </location>
</feature>
<feature type="compositionally biased region" description="Basic and acidic residues" evidence="2">
    <location>
        <begin position="1168"/>
        <end position="1192"/>
    </location>
</feature>